<gene>
    <name evidence="2" type="ORF">LCGC14_3050360</name>
</gene>
<accession>A0A0F8YUY3</accession>
<dbReference type="AlphaFoldDB" id="A0A0F8YUY3"/>
<comment type="caution">
    <text evidence="2">The sequence shown here is derived from an EMBL/GenBank/DDBJ whole genome shotgun (WGS) entry which is preliminary data.</text>
</comment>
<protein>
    <submittedName>
        <fullName evidence="2">Uncharacterized protein</fullName>
    </submittedName>
</protein>
<evidence type="ECO:0000256" key="1">
    <source>
        <dbReference type="SAM" id="MobiDB-lite"/>
    </source>
</evidence>
<proteinExistence type="predicted"/>
<dbReference type="EMBL" id="LAZR01064269">
    <property type="protein sequence ID" value="KKK57849.1"/>
    <property type="molecule type" value="Genomic_DNA"/>
</dbReference>
<organism evidence="2">
    <name type="scientific">marine sediment metagenome</name>
    <dbReference type="NCBI Taxonomy" id="412755"/>
    <lineage>
        <taxon>unclassified sequences</taxon>
        <taxon>metagenomes</taxon>
        <taxon>ecological metagenomes</taxon>
    </lineage>
</organism>
<evidence type="ECO:0000313" key="2">
    <source>
        <dbReference type="EMBL" id="KKK57849.1"/>
    </source>
</evidence>
<feature type="region of interest" description="Disordered" evidence="1">
    <location>
        <begin position="46"/>
        <end position="79"/>
    </location>
</feature>
<reference evidence="2" key="1">
    <citation type="journal article" date="2015" name="Nature">
        <title>Complex archaea that bridge the gap between prokaryotes and eukaryotes.</title>
        <authorList>
            <person name="Spang A."/>
            <person name="Saw J.H."/>
            <person name="Jorgensen S.L."/>
            <person name="Zaremba-Niedzwiedzka K."/>
            <person name="Martijn J."/>
            <person name="Lind A.E."/>
            <person name="van Eijk R."/>
            <person name="Schleper C."/>
            <person name="Guy L."/>
            <person name="Ettema T.J."/>
        </authorList>
    </citation>
    <scope>NUCLEOTIDE SEQUENCE</scope>
</reference>
<sequence>MFSAKYDGPPKIEGVIDTGFSRAVPMSTFESIPVIEGPLDFPGLPLPPPSFAVPPGVPGDLTGTPAPASRDNWEWNPNLTSDSPSIVRISWMGRQNVEVPDSDSESVFELARVSGIAGGVEMRLHGSEHDNDWASPDHLSLYGAL</sequence>
<name>A0A0F8YUY3_9ZZZZ</name>
<feature type="compositionally biased region" description="Pro residues" evidence="1">
    <location>
        <begin position="46"/>
        <end position="57"/>
    </location>
</feature>